<proteinExistence type="predicted"/>
<organism evidence="1">
    <name type="scientific">Anguilla anguilla</name>
    <name type="common">European freshwater eel</name>
    <name type="synonym">Muraena anguilla</name>
    <dbReference type="NCBI Taxonomy" id="7936"/>
    <lineage>
        <taxon>Eukaryota</taxon>
        <taxon>Metazoa</taxon>
        <taxon>Chordata</taxon>
        <taxon>Craniata</taxon>
        <taxon>Vertebrata</taxon>
        <taxon>Euteleostomi</taxon>
        <taxon>Actinopterygii</taxon>
        <taxon>Neopterygii</taxon>
        <taxon>Teleostei</taxon>
        <taxon>Anguilliformes</taxon>
        <taxon>Anguillidae</taxon>
        <taxon>Anguilla</taxon>
    </lineage>
</organism>
<reference evidence="1" key="2">
    <citation type="journal article" date="2015" name="Fish Shellfish Immunol.">
        <title>Early steps in the European eel (Anguilla anguilla)-Vibrio vulnificus interaction in the gills: Role of the RtxA13 toxin.</title>
        <authorList>
            <person name="Callol A."/>
            <person name="Pajuelo D."/>
            <person name="Ebbesson L."/>
            <person name="Teles M."/>
            <person name="MacKenzie S."/>
            <person name="Amaro C."/>
        </authorList>
    </citation>
    <scope>NUCLEOTIDE SEQUENCE</scope>
</reference>
<protein>
    <submittedName>
        <fullName evidence="1">Uncharacterized protein</fullName>
    </submittedName>
</protein>
<sequence length="18" mass="2194">MLLKYNINTYLVRNSCFT</sequence>
<reference evidence="1" key="1">
    <citation type="submission" date="2014-11" db="EMBL/GenBank/DDBJ databases">
        <authorList>
            <person name="Amaro Gonzalez C."/>
        </authorList>
    </citation>
    <scope>NUCLEOTIDE SEQUENCE</scope>
</reference>
<accession>A0A0E9VMC2</accession>
<dbReference type="EMBL" id="GBXM01030017">
    <property type="protein sequence ID" value="JAH78560.1"/>
    <property type="molecule type" value="Transcribed_RNA"/>
</dbReference>
<evidence type="ECO:0000313" key="1">
    <source>
        <dbReference type="EMBL" id="JAH78560.1"/>
    </source>
</evidence>
<dbReference type="AlphaFoldDB" id="A0A0E9VMC2"/>
<name>A0A0E9VMC2_ANGAN</name>